<accession>F4RUN4</accession>
<dbReference type="KEGG" id="mlr:MELLADRAFT_108897"/>
<dbReference type="Proteomes" id="UP000001072">
    <property type="component" value="Unassembled WGS sequence"/>
</dbReference>
<keyword evidence="2" id="KW-1185">Reference proteome</keyword>
<reference evidence="2" key="1">
    <citation type="journal article" date="2011" name="Proc. Natl. Acad. Sci. U.S.A.">
        <title>Obligate biotrophy features unraveled by the genomic analysis of rust fungi.</title>
        <authorList>
            <person name="Duplessis S."/>
            <person name="Cuomo C.A."/>
            <person name="Lin Y.-C."/>
            <person name="Aerts A."/>
            <person name="Tisserant E."/>
            <person name="Veneault-Fourrey C."/>
            <person name="Joly D.L."/>
            <person name="Hacquard S."/>
            <person name="Amselem J."/>
            <person name="Cantarel B.L."/>
            <person name="Chiu R."/>
            <person name="Coutinho P.M."/>
            <person name="Feau N."/>
            <person name="Field M."/>
            <person name="Frey P."/>
            <person name="Gelhaye E."/>
            <person name="Goldberg J."/>
            <person name="Grabherr M.G."/>
            <person name="Kodira C.D."/>
            <person name="Kohler A."/>
            <person name="Kuees U."/>
            <person name="Lindquist E.A."/>
            <person name="Lucas S.M."/>
            <person name="Mago R."/>
            <person name="Mauceli E."/>
            <person name="Morin E."/>
            <person name="Murat C."/>
            <person name="Pangilinan J.L."/>
            <person name="Park R."/>
            <person name="Pearson M."/>
            <person name="Quesneville H."/>
            <person name="Rouhier N."/>
            <person name="Sakthikumar S."/>
            <person name="Salamov A.A."/>
            <person name="Schmutz J."/>
            <person name="Selles B."/>
            <person name="Shapiro H."/>
            <person name="Tanguay P."/>
            <person name="Tuskan G.A."/>
            <person name="Henrissat B."/>
            <person name="Van de Peer Y."/>
            <person name="Rouze P."/>
            <person name="Ellis J.G."/>
            <person name="Dodds P.N."/>
            <person name="Schein J.E."/>
            <person name="Zhong S."/>
            <person name="Hamelin R.C."/>
            <person name="Grigoriev I.V."/>
            <person name="Szabo L.J."/>
            <person name="Martin F."/>
        </authorList>
    </citation>
    <scope>NUCLEOTIDE SEQUENCE [LARGE SCALE GENOMIC DNA]</scope>
    <source>
        <strain evidence="2">98AG31 / pathotype 3-4-7</strain>
    </source>
</reference>
<dbReference type="VEuPathDB" id="FungiDB:MELLADRAFT_108897"/>
<dbReference type="OrthoDB" id="2518407at2759"/>
<evidence type="ECO:0000313" key="1">
    <source>
        <dbReference type="EMBL" id="EGG03965.1"/>
    </source>
</evidence>
<sequence length="186" mass="20905">MPKLEARLKQMVLLTGPGDWVANSVVCHYTWNATTANDLWKMEADLKRQGNLPAIESFFAERFSGLSLYAFESNASIATVDLDASDGIVEMLWNSQVHHPTTASKTYNADGERVEPESAEITRFGCSCQIAQSLVHRLEKVKIDQQGMSEREAEAYQARVLTGYAEQAHLKMKHLAIKLGIWRNDF</sequence>
<proteinExistence type="predicted"/>
<gene>
    <name evidence="1" type="ORF">MELLADRAFT_108897</name>
</gene>
<dbReference type="RefSeq" id="XP_007412758.1">
    <property type="nucleotide sequence ID" value="XM_007412696.1"/>
</dbReference>
<protein>
    <submittedName>
        <fullName evidence="1">Uncharacterized protein</fullName>
    </submittedName>
</protein>
<dbReference type="EMBL" id="GL883121">
    <property type="protein sequence ID" value="EGG03965.1"/>
    <property type="molecule type" value="Genomic_DNA"/>
</dbReference>
<evidence type="ECO:0000313" key="2">
    <source>
        <dbReference type="Proteomes" id="UP000001072"/>
    </source>
</evidence>
<dbReference type="HOGENOM" id="CLU_056774_0_0_1"/>
<dbReference type="InParanoid" id="F4RUN4"/>
<dbReference type="GeneID" id="18923598"/>
<organism evidence="2">
    <name type="scientific">Melampsora larici-populina (strain 98AG31 / pathotype 3-4-7)</name>
    <name type="common">Poplar leaf rust fungus</name>
    <dbReference type="NCBI Taxonomy" id="747676"/>
    <lineage>
        <taxon>Eukaryota</taxon>
        <taxon>Fungi</taxon>
        <taxon>Dikarya</taxon>
        <taxon>Basidiomycota</taxon>
        <taxon>Pucciniomycotina</taxon>
        <taxon>Pucciniomycetes</taxon>
        <taxon>Pucciniales</taxon>
        <taxon>Melampsoraceae</taxon>
        <taxon>Melampsora</taxon>
    </lineage>
</organism>
<dbReference type="AlphaFoldDB" id="F4RUN4"/>
<name>F4RUN4_MELLP</name>